<name>A0A168MHM4_MUCCL</name>
<dbReference type="AlphaFoldDB" id="A0A168MHM4"/>
<dbReference type="STRING" id="747725.A0A168MHM4"/>
<sequence>MTRAKRSISTASASGSRNKTRLRNETDRNDIVASVERLSVAAHSVSSTRGFKKEDTDKIHRRWHPRRKSNFRRWGLELQQRYSNYSSDNDRITARTATQMTLEDHGYGKSNPNFYCRVCKATDTALSANRKHCTRIHHMKLATLKKPYKPIPGVKPDPHYLNVYRRAFQATFLSTKAFSVHLNMKHWAGFSPNVRMTKPRLFDPNIKLDPDDPGLPGPLWTLENPEEPAAVTENPDKAEAVRWDKRLGRLNAILLL</sequence>
<dbReference type="VEuPathDB" id="FungiDB:MUCCIDRAFT_108793"/>
<comment type="caution">
    <text evidence="2">The sequence shown here is derived from an EMBL/GenBank/DDBJ whole genome shotgun (WGS) entry which is preliminary data.</text>
</comment>
<evidence type="ECO:0008006" key="4">
    <source>
        <dbReference type="Google" id="ProtNLM"/>
    </source>
</evidence>
<feature type="compositionally biased region" description="Polar residues" evidence="1">
    <location>
        <begin position="7"/>
        <end position="17"/>
    </location>
</feature>
<dbReference type="EMBL" id="AMYB01000003">
    <property type="protein sequence ID" value="OAD04948.1"/>
    <property type="molecule type" value="Genomic_DNA"/>
</dbReference>
<protein>
    <recommendedName>
        <fullName evidence="4">C2H2-type zinc finger transcription factor</fullName>
    </recommendedName>
</protein>
<organism evidence="2 3">
    <name type="scientific">Mucor lusitanicus CBS 277.49</name>
    <dbReference type="NCBI Taxonomy" id="747725"/>
    <lineage>
        <taxon>Eukaryota</taxon>
        <taxon>Fungi</taxon>
        <taxon>Fungi incertae sedis</taxon>
        <taxon>Mucoromycota</taxon>
        <taxon>Mucoromycotina</taxon>
        <taxon>Mucoromycetes</taxon>
        <taxon>Mucorales</taxon>
        <taxon>Mucorineae</taxon>
        <taxon>Mucoraceae</taxon>
        <taxon>Mucor</taxon>
    </lineage>
</organism>
<keyword evidence="3" id="KW-1185">Reference proteome</keyword>
<proteinExistence type="predicted"/>
<dbReference type="Proteomes" id="UP000077051">
    <property type="component" value="Unassembled WGS sequence"/>
</dbReference>
<dbReference type="OrthoDB" id="10527372at2759"/>
<evidence type="ECO:0000256" key="1">
    <source>
        <dbReference type="SAM" id="MobiDB-lite"/>
    </source>
</evidence>
<evidence type="ECO:0000313" key="3">
    <source>
        <dbReference type="Proteomes" id="UP000077051"/>
    </source>
</evidence>
<reference evidence="2 3" key="1">
    <citation type="submission" date="2015-06" db="EMBL/GenBank/DDBJ databases">
        <title>Expansion of signal transduction pathways in fungi by whole-genome duplication.</title>
        <authorList>
            <consortium name="DOE Joint Genome Institute"/>
            <person name="Corrochano L.M."/>
            <person name="Kuo A."/>
            <person name="Marcet-Houben M."/>
            <person name="Polaino S."/>
            <person name="Salamov A."/>
            <person name="Villalobos J.M."/>
            <person name="Alvarez M.I."/>
            <person name="Avalos J."/>
            <person name="Benito E.P."/>
            <person name="Benoit I."/>
            <person name="Burger G."/>
            <person name="Camino L.P."/>
            <person name="Canovas D."/>
            <person name="Cerda-Olmedo E."/>
            <person name="Cheng J.-F."/>
            <person name="Dominguez A."/>
            <person name="Elias M."/>
            <person name="Eslava A.P."/>
            <person name="Glaser F."/>
            <person name="Grimwood J."/>
            <person name="Gutierrez G."/>
            <person name="Heitman J."/>
            <person name="Henrissat B."/>
            <person name="Iturriaga E.A."/>
            <person name="Lang B.F."/>
            <person name="Lavin J.L."/>
            <person name="Lee S."/>
            <person name="Li W."/>
            <person name="Lindquist E."/>
            <person name="Lopez-Garcia S."/>
            <person name="Luque E.M."/>
            <person name="Marcos A.T."/>
            <person name="Martin J."/>
            <person name="Mccluskey K."/>
            <person name="Medina H.R."/>
            <person name="Miralles-Duran A."/>
            <person name="Miyazaki A."/>
            <person name="Munoz-Torres E."/>
            <person name="Oguiza J.A."/>
            <person name="Ohm R."/>
            <person name="Olmedo M."/>
            <person name="Orejas M."/>
            <person name="Ortiz-Castellanos L."/>
            <person name="Pisabarro A.G."/>
            <person name="Rodriguez-Romero J."/>
            <person name="Ruiz-Herrera J."/>
            <person name="Ruiz-Vazquez R."/>
            <person name="Sanz C."/>
            <person name="Schackwitz W."/>
            <person name="Schmutz J."/>
            <person name="Shahriari M."/>
            <person name="Shelest E."/>
            <person name="Silva-Franco F."/>
            <person name="Soanes D."/>
            <person name="Syed K."/>
            <person name="Tagua V.G."/>
            <person name="Talbot N.J."/>
            <person name="Thon M."/>
            <person name="De Vries R.P."/>
            <person name="Wiebenga A."/>
            <person name="Yadav J.S."/>
            <person name="Braun E.L."/>
            <person name="Baker S."/>
            <person name="Garre V."/>
            <person name="Horwitz B."/>
            <person name="Torres-Martinez S."/>
            <person name="Idnurm A."/>
            <person name="Herrera-Estrella A."/>
            <person name="Gabaldon T."/>
            <person name="Grigoriev I.V."/>
        </authorList>
    </citation>
    <scope>NUCLEOTIDE SEQUENCE [LARGE SCALE GENOMIC DNA]</scope>
    <source>
        <strain evidence="2 3">CBS 277.49</strain>
    </source>
</reference>
<evidence type="ECO:0000313" key="2">
    <source>
        <dbReference type="EMBL" id="OAD04948.1"/>
    </source>
</evidence>
<accession>A0A168MHM4</accession>
<gene>
    <name evidence="2" type="ORF">MUCCIDRAFT_108793</name>
</gene>
<feature type="region of interest" description="Disordered" evidence="1">
    <location>
        <begin position="1"/>
        <end position="28"/>
    </location>
</feature>